<protein>
    <submittedName>
        <fullName evidence="2">ClpXP protease specificity-enhancing factor</fullName>
    </submittedName>
</protein>
<evidence type="ECO:0000313" key="3">
    <source>
        <dbReference type="Proteomes" id="UP000288212"/>
    </source>
</evidence>
<dbReference type="PANTHER" id="PTHR37486">
    <property type="entry name" value="STRINGENT STARVATION PROTEIN B"/>
    <property type="match status" value="1"/>
</dbReference>
<keyword evidence="2" id="KW-0645">Protease</keyword>
<dbReference type="GO" id="GO:0008233">
    <property type="term" value="F:peptidase activity"/>
    <property type="evidence" value="ECO:0007669"/>
    <property type="project" value="UniProtKB-KW"/>
</dbReference>
<dbReference type="PANTHER" id="PTHR37486:SF1">
    <property type="entry name" value="STRINGENT STARVATION PROTEIN B"/>
    <property type="match status" value="1"/>
</dbReference>
<evidence type="ECO:0000313" key="2">
    <source>
        <dbReference type="EMBL" id="RUO19471.1"/>
    </source>
</evidence>
<feature type="compositionally biased region" description="Acidic residues" evidence="1">
    <location>
        <begin position="106"/>
        <end position="115"/>
    </location>
</feature>
<feature type="compositionally biased region" description="Acidic residues" evidence="1">
    <location>
        <begin position="146"/>
        <end position="159"/>
    </location>
</feature>
<comment type="caution">
    <text evidence="2">The sequence shown here is derived from an EMBL/GenBank/DDBJ whole genome shotgun (WGS) entry which is preliminary data.</text>
</comment>
<dbReference type="SUPFAM" id="SSF101738">
    <property type="entry name" value="SspB-like"/>
    <property type="match status" value="1"/>
</dbReference>
<dbReference type="GO" id="GO:0006508">
    <property type="term" value="P:proteolysis"/>
    <property type="evidence" value="ECO:0007669"/>
    <property type="project" value="UniProtKB-KW"/>
</dbReference>
<feature type="region of interest" description="Disordered" evidence="1">
    <location>
        <begin position="106"/>
        <end position="181"/>
    </location>
</feature>
<gene>
    <name evidence="2" type="ORF">CWE06_08020</name>
</gene>
<accession>A0A432VSQ5</accession>
<proteinExistence type="predicted"/>
<name>A0A432VSQ5_9GAMM</name>
<dbReference type="Pfam" id="PF04386">
    <property type="entry name" value="SspB"/>
    <property type="match status" value="1"/>
</dbReference>
<sequence>MIPRRPYILRGLYDWLIDNELTPHLVVDATWPHVRVPLDYVHDDQIVLNVAPTAVQAFMMDNDGVRFRARFGGQDQKIDLPIGSIMAIYARENGAGMIFEPEEGIDFPAQDDESENFTGENASELNNERELWAVSDDGSDAPHDEVQEEPASDMEDDSEQATSGDQRPVRGKPMLRVVRND</sequence>
<organism evidence="2 3">
    <name type="scientific">Aliidiomarina haloalkalitolerans</name>
    <dbReference type="NCBI Taxonomy" id="859059"/>
    <lineage>
        <taxon>Bacteria</taxon>
        <taxon>Pseudomonadati</taxon>
        <taxon>Pseudomonadota</taxon>
        <taxon>Gammaproteobacteria</taxon>
        <taxon>Alteromonadales</taxon>
        <taxon>Idiomarinaceae</taxon>
        <taxon>Aliidiomarina</taxon>
    </lineage>
</organism>
<dbReference type="AlphaFoldDB" id="A0A432VSQ5"/>
<reference evidence="2 3" key="1">
    <citation type="journal article" date="2011" name="Front. Microbiol.">
        <title>Genomic signatures of strain selection and enhancement in Bacillus atrophaeus var. globigii, a historical biowarfare simulant.</title>
        <authorList>
            <person name="Gibbons H.S."/>
            <person name="Broomall S.M."/>
            <person name="McNew L.A."/>
            <person name="Daligault H."/>
            <person name="Chapman C."/>
            <person name="Bruce D."/>
            <person name="Karavis M."/>
            <person name="Krepps M."/>
            <person name="McGregor P.A."/>
            <person name="Hong C."/>
            <person name="Park K.H."/>
            <person name="Akmal A."/>
            <person name="Feldman A."/>
            <person name="Lin J.S."/>
            <person name="Chang W.E."/>
            <person name="Higgs B.W."/>
            <person name="Demirev P."/>
            <person name="Lindquist J."/>
            <person name="Liem A."/>
            <person name="Fochler E."/>
            <person name="Read T.D."/>
            <person name="Tapia R."/>
            <person name="Johnson S."/>
            <person name="Bishop-Lilly K.A."/>
            <person name="Detter C."/>
            <person name="Han C."/>
            <person name="Sozhamannan S."/>
            <person name="Rosenzweig C.N."/>
            <person name="Skowronski E.W."/>
        </authorList>
    </citation>
    <scope>NUCLEOTIDE SEQUENCE [LARGE SCALE GENOMIC DNA]</scope>
    <source>
        <strain evidence="2 3">AK5</strain>
    </source>
</reference>
<dbReference type="PIRSF" id="PIRSF005276">
    <property type="entry name" value="SspB"/>
    <property type="match status" value="1"/>
</dbReference>
<evidence type="ECO:0000256" key="1">
    <source>
        <dbReference type="SAM" id="MobiDB-lite"/>
    </source>
</evidence>
<keyword evidence="2" id="KW-0378">Hydrolase</keyword>
<dbReference type="InterPro" id="IPR007481">
    <property type="entry name" value="SspB"/>
</dbReference>
<dbReference type="GO" id="GO:0005829">
    <property type="term" value="C:cytosol"/>
    <property type="evidence" value="ECO:0007669"/>
    <property type="project" value="TreeGrafter"/>
</dbReference>
<dbReference type="GO" id="GO:0045732">
    <property type="term" value="P:positive regulation of protein catabolic process"/>
    <property type="evidence" value="ECO:0007669"/>
    <property type="project" value="TreeGrafter"/>
</dbReference>
<dbReference type="NCBIfam" id="NF008769">
    <property type="entry name" value="PRK11798.2-5"/>
    <property type="match status" value="1"/>
</dbReference>
<dbReference type="OrthoDB" id="9797358at2"/>
<feature type="compositionally biased region" description="Polar residues" evidence="1">
    <location>
        <begin position="116"/>
        <end position="125"/>
    </location>
</feature>
<dbReference type="RefSeq" id="WP_126792938.1">
    <property type="nucleotide sequence ID" value="NZ_PIPI01000005.1"/>
</dbReference>
<dbReference type="GO" id="GO:0005840">
    <property type="term" value="C:ribosome"/>
    <property type="evidence" value="ECO:0007669"/>
    <property type="project" value="TreeGrafter"/>
</dbReference>
<keyword evidence="3" id="KW-1185">Reference proteome</keyword>
<dbReference type="Gene3D" id="2.30.30.220">
    <property type="entry name" value="SspB-like"/>
    <property type="match status" value="1"/>
</dbReference>
<dbReference type="EMBL" id="PIPI01000005">
    <property type="protein sequence ID" value="RUO19471.1"/>
    <property type="molecule type" value="Genomic_DNA"/>
</dbReference>
<dbReference type="Proteomes" id="UP000288212">
    <property type="component" value="Unassembled WGS sequence"/>
</dbReference>
<dbReference type="InterPro" id="IPR036760">
    <property type="entry name" value="SspB-like_sf"/>
</dbReference>